<feature type="transmembrane region" description="Helical" evidence="5">
    <location>
        <begin position="88"/>
        <end position="105"/>
    </location>
</feature>
<feature type="transmembrane region" description="Helical" evidence="5">
    <location>
        <begin position="126"/>
        <end position="144"/>
    </location>
</feature>
<dbReference type="Pfam" id="PF01699">
    <property type="entry name" value="Na_Ca_ex"/>
    <property type="match status" value="2"/>
</dbReference>
<dbReference type="InterPro" id="IPR004837">
    <property type="entry name" value="NaCa_Exmemb"/>
</dbReference>
<evidence type="ECO:0000256" key="3">
    <source>
        <dbReference type="ARBA" id="ARBA00022989"/>
    </source>
</evidence>
<evidence type="ECO:0000256" key="1">
    <source>
        <dbReference type="ARBA" id="ARBA00004141"/>
    </source>
</evidence>
<evidence type="ECO:0000313" key="8">
    <source>
        <dbReference type="Proteomes" id="UP000477311"/>
    </source>
</evidence>
<feature type="transmembrane region" description="Helical" evidence="5">
    <location>
        <begin position="287"/>
        <end position="307"/>
    </location>
</feature>
<evidence type="ECO:0000256" key="4">
    <source>
        <dbReference type="ARBA" id="ARBA00023136"/>
    </source>
</evidence>
<feature type="transmembrane region" description="Helical" evidence="5">
    <location>
        <begin position="228"/>
        <end position="249"/>
    </location>
</feature>
<feature type="transmembrane region" description="Helical" evidence="5">
    <location>
        <begin position="314"/>
        <end position="331"/>
    </location>
</feature>
<gene>
    <name evidence="7" type="ORF">G4L39_05445</name>
</gene>
<keyword evidence="2 5" id="KW-0812">Transmembrane</keyword>
<dbReference type="InterPro" id="IPR044880">
    <property type="entry name" value="NCX_ion-bd_dom_sf"/>
</dbReference>
<organism evidence="7 8">
    <name type="scientific">Limisphaera ngatamarikiensis</name>
    <dbReference type="NCBI Taxonomy" id="1324935"/>
    <lineage>
        <taxon>Bacteria</taxon>
        <taxon>Pseudomonadati</taxon>
        <taxon>Verrucomicrobiota</taxon>
        <taxon>Verrucomicrobiia</taxon>
        <taxon>Limisphaerales</taxon>
        <taxon>Limisphaeraceae</taxon>
        <taxon>Limisphaera</taxon>
    </lineage>
</organism>
<proteinExistence type="predicted"/>
<accession>A0A6M1RMQ8</accession>
<dbReference type="GO" id="GO:0016020">
    <property type="term" value="C:membrane"/>
    <property type="evidence" value="ECO:0007669"/>
    <property type="project" value="UniProtKB-SubCell"/>
</dbReference>
<keyword evidence="4 5" id="KW-0472">Membrane</keyword>
<dbReference type="GO" id="GO:0055085">
    <property type="term" value="P:transmembrane transport"/>
    <property type="evidence" value="ECO:0007669"/>
    <property type="project" value="InterPro"/>
</dbReference>
<name>A0A6M1RMQ8_9BACT</name>
<feature type="domain" description="Sodium/calcium exchanger membrane region" evidence="6">
    <location>
        <begin position="20"/>
        <end position="165"/>
    </location>
</feature>
<dbReference type="RefSeq" id="WP_165106528.1">
    <property type="nucleotide sequence ID" value="NZ_JAAKYA010000032.1"/>
</dbReference>
<feature type="transmembrane region" description="Helical" evidence="5">
    <location>
        <begin position="261"/>
        <end position="281"/>
    </location>
</feature>
<feature type="domain" description="Sodium/calcium exchanger membrane region" evidence="6">
    <location>
        <begin position="195"/>
        <end position="327"/>
    </location>
</feature>
<feature type="transmembrane region" description="Helical" evidence="5">
    <location>
        <begin position="46"/>
        <end position="68"/>
    </location>
</feature>
<feature type="transmembrane region" description="Helical" evidence="5">
    <location>
        <begin position="187"/>
        <end position="208"/>
    </location>
</feature>
<protein>
    <submittedName>
        <fullName evidence="7">Sodium:calcium symporter</fullName>
    </submittedName>
</protein>
<comment type="subcellular location">
    <subcellularLocation>
        <location evidence="1">Membrane</location>
        <topology evidence="1">Multi-pass membrane protein</topology>
    </subcellularLocation>
</comment>
<keyword evidence="8" id="KW-1185">Reference proteome</keyword>
<evidence type="ECO:0000256" key="2">
    <source>
        <dbReference type="ARBA" id="ARBA00022692"/>
    </source>
</evidence>
<dbReference type="AlphaFoldDB" id="A0A6M1RMQ8"/>
<dbReference type="EMBL" id="JAAKYA010000032">
    <property type="protein sequence ID" value="NGO38839.1"/>
    <property type="molecule type" value="Genomic_DNA"/>
</dbReference>
<evidence type="ECO:0000256" key="5">
    <source>
        <dbReference type="SAM" id="Phobius"/>
    </source>
</evidence>
<dbReference type="Proteomes" id="UP000477311">
    <property type="component" value="Unassembled WGS sequence"/>
</dbReference>
<feature type="transmembrane region" description="Helical" evidence="5">
    <location>
        <begin position="16"/>
        <end position="34"/>
    </location>
</feature>
<keyword evidence="3 5" id="KW-1133">Transmembrane helix</keyword>
<comment type="caution">
    <text evidence="7">The sequence shown here is derived from an EMBL/GenBank/DDBJ whole genome shotgun (WGS) entry which is preliminary data.</text>
</comment>
<reference evidence="7 8" key="1">
    <citation type="submission" date="2020-02" db="EMBL/GenBank/DDBJ databases">
        <title>Draft genome sequence of Limisphaera ngatamarikiensis NGM72.4T, a thermophilic Verrucomicrobia grouped in subdivision 3.</title>
        <authorList>
            <person name="Carere C.R."/>
            <person name="Steen J."/>
            <person name="Hugenholtz P."/>
            <person name="Stott M.B."/>
        </authorList>
    </citation>
    <scope>NUCLEOTIDE SEQUENCE [LARGE SCALE GENOMIC DNA]</scope>
    <source>
        <strain evidence="7 8">NGM72.4</strain>
    </source>
</reference>
<feature type="transmembrane region" description="Helical" evidence="5">
    <location>
        <begin position="156"/>
        <end position="175"/>
    </location>
</feature>
<evidence type="ECO:0000313" key="7">
    <source>
        <dbReference type="EMBL" id="NGO38839.1"/>
    </source>
</evidence>
<evidence type="ECO:0000259" key="6">
    <source>
        <dbReference type="Pfam" id="PF01699"/>
    </source>
</evidence>
<dbReference type="Gene3D" id="1.20.1420.30">
    <property type="entry name" value="NCX, central ion-binding region"/>
    <property type="match status" value="2"/>
</dbReference>
<sequence>MNHSGWLGGWSGAGGPWFYLGLFALGSFLLLWRLEALSSRGFEGTVLGALVMPYCSGLGNLIFVDVLLREGGPGAEVLTNAFVNNMTNLTLLLGLPAIFWGLTLVDGERAGAGPARDRSEGEQRRQGVLVTLLAGLVFCGVVWVQGWDGRIGRGEGWCLVLLFLAWQGWHVWEVLQENRRQEGRLLGWVLVLDVVGLGVGAWLTYASIQWLVDWVLSRPEGLLSARYLGWLSGWLLVTPNAVLALYYGWRGRPEVVYSSQVGDGHICIPLCVGLYAVFRPLEVPDFFMPAMAGLCLVSLVHLGFVRWLGRLPRWMGWVLVAAYVGFVQQGLP</sequence>